<dbReference type="RefSeq" id="XP_016612030.1">
    <property type="nucleotide sequence ID" value="XM_016749756.1"/>
</dbReference>
<feature type="region of interest" description="Disordered" evidence="2">
    <location>
        <begin position="19"/>
        <end position="137"/>
    </location>
</feature>
<dbReference type="OMA" id="ETHMLEH"/>
<evidence type="ECO:0000256" key="2">
    <source>
        <dbReference type="SAM" id="MobiDB-lite"/>
    </source>
</evidence>
<reference evidence="3 4" key="1">
    <citation type="submission" date="2009-08" db="EMBL/GenBank/DDBJ databases">
        <title>The Genome Sequence of Spizellomyces punctatus strain DAOM BR117.</title>
        <authorList>
            <consortium name="The Broad Institute Genome Sequencing Platform"/>
            <person name="Russ C."/>
            <person name="Cuomo C."/>
            <person name="Shea T."/>
            <person name="Young S.K."/>
            <person name="Zeng Q."/>
            <person name="Koehrsen M."/>
            <person name="Haas B."/>
            <person name="Borodovsky M."/>
            <person name="Guigo R."/>
            <person name="Alvarado L."/>
            <person name="Berlin A."/>
            <person name="Bochicchio J."/>
            <person name="Borenstein D."/>
            <person name="Chapman S."/>
            <person name="Chen Z."/>
            <person name="Engels R."/>
            <person name="Freedman E."/>
            <person name="Gellesch M."/>
            <person name="Goldberg J."/>
            <person name="Griggs A."/>
            <person name="Gujja S."/>
            <person name="Heiman D."/>
            <person name="Hepburn T."/>
            <person name="Howarth C."/>
            <person name="Jen D."/>
            <person name="Larson L."/>
            <person name="Lewis B."/>
            <person name="Mehta T."/>
            <person name="Park D."/>
            <person name="Pearson M."/>
            <person name="Roberts A."/>
            <person name="Saif S."/>
            <person name="Shenoy N."/>
            <person name="Sisk P."/>
            <person name="Stolte C."/>
            <person name="Sykes S."/>
            <person name="Thomson T."/>
            <person name="Walk T."/>
            <person name="White J."/>
            <person name="Yandava C."/>
            <person name="Burger G."/>
            <person name="Gray M.W."/>
            <person name="Holland P.W.H."/>
            <person name="King N."/>
            <person name="Lang F.B.F."/>
            <person name="Roger A.J."/>
            <person name="Ruiz-Trillo I."/>
            <person name="Lander E."/>
            <person name="Nusbaum C."/>
        </authorList>
    </citation>
    <scope>NUCLEOTIDE SEQUENCE [LARGE SCALE GENOMIC DNA]</scope>
    <source>
        <strain evidence="3 4">DAOM BR117</strain>
    </source>
</reference>
<gene>
    <name evidence="3" type="ORF">SPPG_01439</name>
</gene>
<accession>A0A0L0HRJ3</accession>
<keyword evidence="4" id="KW-1185">Reference proteome</keyword>
<feature type="coiled-coil region" evidence="1">
    <location>
        <begin position="431"/>
        <end position="510"/>
    </location>
</feature>
<dbReference type="Proteomes" id="UP000053201">
    <property type="component" value="Unassembled WGS sequence"/>
</dbReference>
<organism evidence="3 4">
    <name type="scientific">Spizellomyces punctatus (strain DAOM BR117)</name>
    <dbReference type="NCBI Taxonomy" id="645134"/>
    <lineage>
        <taxon>Eukaryota</taxon>
        <taxon>Fungi</taxon>
        <taxon>Fungi incertae sedis</taxon>
        <taxon>Chytridiomycota</taxon>
        <taxon>Chytridiomycota incertae sedis</taxon>
        <taxon>Chytridiomycetes</taxon>
        <taxon>Spizellomycetales</taxon>
        <taxon>Spizellomycetaceae</taxon>
        <taxon>Spizellomyces</taxon>
    </lineage>
</organism>
<protein>
    <submittedName>
        <fullName evidence="3">Uncharacterized protein</fullName>
    </submittedName>
</protein>
<sequence length="648" mass="74130">MERQRVKIYTDKENEAFSTVQQLETSRGDKMDRKMTREELLRQWKQTRTGGPKSALQKSDPNIARPRNTDTSKNYDPKLGKRPISKLSKVGVRTSKDIENEKQTAATKRAKLDSQSSQNTDSDTGEDESFNPKVLEHHNIRNVLVTLDEGIEQEKRKQRGENVEDEKHSKKIELRKEGKKLSPIGLLQKELATRNDDINALQDRLAAEVARTRRLELQLHTRGEEADRARADEKVQAERVRNLERQLADREDAEDVLRRELISIVQRHAVETAKLNKKILELESNLNAKCDTFVQQGQGPEAFEQLQTLLTAAESSKRDLAEKNLRLTASLADEQAALKSSRESWETMIQEAENRASRAEKSYAILEEEHRDVTKEFTQVEHLRHEVEGLREYLSGLRESGIPQDSRSLADELKDVIASRDQTILTLEEANQHQAGELEECCNVIEELEKQKADAEELTVKYPVTLAHAEELQTKLLSAEVELWQVRDQLLKAKQEGDELREALQTALVENERLHSEVQDFLATNPPDRRSSKNEMATQTESKFETLVSDAEGTLKAFNALRFASSILEQENAQNKMAYEARLAAMAEQRRVEQESQQKVEAEQQKLHQRLMEGIQTAVEKRRAVETSLQELEKENVELKRRLAGSQG</sequence>
<evidence type="ECO:0000313" key="4">
    <source>
        <dbReference type="Proteomes" id="UP000053201"/>
    </source>
</evidence>
<feature type="coiled-coil region" evidence="1">
    <location>
        <begin position="303"/>
        <end position="376"/>
    </location>
</feature>
<proteinExistence type="predicted"/>
<keyword evidence="1" id="KW-0175">Coiled coil</keyword>
<evidence type="ECO:0000256" key="1">
    <source>
        <dbReference type="SAM" id="Coils"/>
    </source>
</evidence>
<feature type="compositionally biased region" description="Basic and acidic residues" evidence="2">
    <location>
        <begin position="67"/>
        <end position="79"/>
    </location>
</feature>
<feature type="coiled-coil region" evidence="1">
    <location>
        <begin position="198"/>
        <end position="260"/>
    </location>
</feature>
<dbReference type="AlphaFoldDB" id="A0A0L0HRJ3"/>
<feature type="compositionally biased region" description="Basic and acidic residues" evidence="2">
    <location>
        <begin position="152"/>
        <end position="176"/>
    </location>
</feature>
<dbReference type="InParanoid" id="A0A0L0HRJ3"/>
<dbReference type="OrthoDB" id="2134744at2759"/>
<feature type="compositionally biased region" description="Low complexity" evidence="2">
    <location>
        <begin position="113"/>
        <end position="122"/>
    </location>
</feature>
<feature type="coiled-coil region" evidence="1">
    <location>
        <begin position="585"/>
        <end position="642"/>
    </location>
</feature>
<dbReference type="VEuPathDB" id="FungiDB:SPPG_01439"/>
<name>A0A0L0HRJ3_SPIPD</name>
<evidence type="ECO:0000313" key="3">
    <source>
        <dbReference type="EMBL" id="KND03991.1"/>
    </source>
</evidence>
<feature type="compositionally biased region" description="Basic and acidic residues" evidence="2">
    <location>
        <begin position="26"/>
        <end position="42"/>
    </location>
</feature>
<dbReference type="EMBL" id="KQ257451">
    <property type="protein sequence ID" value="KND03991.1"/>
    <property type="molecule type" value="Genomic_DNA"/>
</dbReference>
<dbReference type="STRING" id="645134.A0A0L0HRJ3"/>
<feature type="region of interest" description="Disordered" evidence="2">
    <location>
        <begin position="151"/>
        <end position="176"/>
    </location>
</feature>
<dbReference type="GeneID" id="27685099"/>